<dbReference type="EC" id="2.7.7.7" evidence="1"/>
<dbReference type="Gene3D" id="1.10.8.60">
    <property type="match status" value="1"/>
</dbReference>
<keyword evidence="1" id="KW-0548">Nucleotidyltransferase</keyword>
<evidence type="ECO:0000313" key="1">
    <source>
        <dbReference type="EMBL" id="VFP77860.1"/>
    </source>
</evidence>
<reference evidence="1 2" key="1">
    <citation type="submission" date="2019-02" db="EMBL/GenBank/DDBJ databases">
        <authorList>
            <person name="Manzano-Marin A."/>
            <person name="Manzano-Marin A."/>
        </authorList>
    </citation>
    <scope>NUCLEOTIDE SEQUENCE [LARGE SCALE GENOMIC DNA]</scope>
    <source>
        <strain evidence="1 2">BuCisplendens/pseudotsugae</strain>
    </source>
</reference>
<dbReference type="Proteomes" id="UP000294466">
    <property type="component" value="Chromosome"/>
</dbReference>
<dbReference type="EMBL" id="LR217692">
    <property type="protein sequence ID" value="VFP77860.1"/>
    <property type="molecule type" value="Genomic_DNA"/>
</dbReference>
<gene>
    <name evidence="1" type="primary">holA</name>
    <name evidence="1" type="ORF">BUCISPPS3390_287</name>
</gene>
<protein>
    <submittedName>
        <fullName evidence="1">DNA polymerase III subunit delta, partial</fullName>
        <ecNumber evidence="1">2.7.7.7</ecNumber>
    </submittedName>
</protein>
<name>A0A451CWY6_9GAMM</name>
<dbReference type="SUPFAM" id="SSF52540">
    <property type="entry name" value="P-loop containing nucleoside triphosphate hydrolases"/>
    <property type="match status" value="1"/>
</dbReference>
<dbReference type="RefSeq" id="WP_154060877.1">
    <property type="nucleotide sequence ID" value="NZ_LR217692.1"/>
</dbReference>
<dbReference type="GO" id="GO:0003887">
    <property type="term" value="F:DNA-directed DNA polymerase activity"/>
    <property type="evidence" value="ECO:0007669"/>
    <property type="project" value="UniProtKB-EC"/>
</dbReference>
<keyword evidence="1" id="KW-0808">Transferase</keyword>
<dbReference type="AlphaFoldDB" id="A0A451CWY6"/>
<sequence length="331" mass="39964">MLTNTLNLKKNISKKKTQTYIVLESKYIFIKETQEIIYKYISKKKSCKKTNIMIKNYTDWEYICNQIKQQDLFSTTHIFNITIYDSNISTFLKINMNKLENLSNIKVIKIFYFPKLKYNFLCNNFFHNCIKSSIVLVNNSFSYTNNINYWINKKIKKNNVKISLSAKRFLSKKFYVNINFYANLLENIILLYPHTKITYKKLYIYYKTTKKLEYYDWIKSIINFQQNKAIKKLYALKKQKYDVTILIDSFKTLIYIILYYKNKIFIKKNYINFTLYKKKIMKLSICSIIKKTTLEKILLVLKLLKKIELCSQNNHKKIVWMNLKTLSILLI</sequence>
<proteinExistence type="predicted"/>
<organism evidence="1 2">
    <name type="scientific">Buchnera aphidicola</name>
    <name type="common">Cinara cf. splendens/pseudotsugae 3390</name>
    <dbReference type="NCBI Taxonomy" id="2518980"/>
    <lineage>
        <taxon>Bacteria</taxon>
        <taxon>Pseudomonadati</taxon>
        <taxon>Pseudomonadota</taxon>
        <taxon>Gammaproteobacteria</taxon>
        <taxon>Enterobacterales</taxon>
        <taxon>Erwiniaceae</taxon>
        <taxon>Buchnera</taxon>
    </lineage>
</organism>
<evidence type="ECO:0000313" key="2">
    <source>
        <dbReference type="Proteomes" id="UP000294466"/>
    </source>
</evidence>
<dbReference type="Gene3D" id="3.40.50.300">
    <property type="entry name" value="P-loop containing nucleotide triphosphate hydrolases"/>
    <property type="match status" value="1"/>
</dbReference>
<dbReference type="InterPro" id="IPR027417">
    <property type="entry name" value="P-loop_NTPase"/>
</dbReference>
<accession>A0A451CWY6</accession>
<dbReference type="OrthoDB" id="6553324at2"/>